<dbReference type="InterPro" id="IPR001128">
    <property type="entry name" value="Cyt_P450"/>
</dbReference>
<evidence type="ECO:0000313" key="2">
    <source>
        <dbReference type="Proteomes" id="UP001365128"/>
    </source>
</evidence>
<evidence type="ECO:0000313" key="1">
    <source>
        <dbReference type="EMBL" id="KAK7548729.1"/>
    </source>
</evidence>
<dbReference type="InterPro" id="IPR036396">
    <property type="entry name" value="Cyt_P450_sf"/>
</dbReference>
<name>A0ABR1MI25_9PEZI</name>
<comment type="caution">
    <text evidence="1">The sequence shown here is derived from an EMBL/GenBank/DDBJ whole genome shotgun (WGS) entry which is preliminary data.</text>
</comment>
<dbReference type="Pfam" id="PF00067">
    <property type="entry name" value="p450"/>
    <property type="match status" value="1"/>
</dbReference>
<dbReference type="Gene3D" id="1.10.630.10">
    <property type="entry name" value="Cytochrome P450"/>
    <property type="match status" value="1"/>
</dbReference>
<keyword evidence="2" id="KW-1185">Reference proteome</keyword>
<proteinExistence type="predicted"/>
<sequence>MGDKNLLLMEGELWKHLRSLCNAGFSASNMLTHVPAIVRETQELCANLRERAAKGEVFQMEPLTTNLTVQVIEHVVLGDSMSAQAQGADYTAIVRDQLDLMLQISRSQGPRKYARRLNPFHWRKIWRNQAIMAQIVELMVLSRWQARQQQL</sequence>
<organism evidence="1 2">
    <name type="scientific">Phyllosticta citricarpa</name>
    <dbReference type="NCBI Taxonomy" id="55181"/>
    <lineage>
        <taxon>Eukaryota</taxon>
        <taxon>Fungi</taxon>
        <taxon>Dikarya</taxon>
        <taxon>Ascomycota</taxon>
        <taxon>Pezizomycotina</taxon>
        <taxon>Dothideomycetes</taxon>
        <taxon>Dothideomycetes incertae sedis</taxon>
        <taxon>Botryosphaeriales</taxon>
        <taxon>Phyllostictaceae</taxon>
        <taxon>Phyllosticta</taxon>
    </lineage>
</organism>
<accession>A0ABR1MI25</accession>
<dbReference type="Proteomes" id="UP001365128">
    <property type="component" value="Unassembled WGS sequence"/>
</dbReference>
<dbReference type="SUPFAM" id="SSF48264">
    <property type="entry name" value="Cytochrome P450"/>
    <property type="match status" value="1"/>
</dbReference>
<reference evidence="1 2" key="1">
    <citation type="submission" date="2024-04" db="EMBL/GenBank/DDBJ databases">
        <title>Phyllosticta paracitricarpa is synonymous to the EU quarantine fungus P. citricarpa based on phylogenomic analyses.</title>
        <authorList>
            <consortium name="Lawrence Berkeley National Laboratory"/>
            <person name="Van Ingen-Buijs V.A."/>
            <person name="Van Westerhoven A.C."/>
            <person name="Haridas S."/>
            <person name="Skiadas P."/>
            <person name="Martin F."/>
            <person name="Groenewald J.Z."/>
            <person name="Crous P.W."/>
            <person name="Seidl M.F."/>
        </authorList>
    </citation>
    <scope>NUCLEOTIDE SEQUENCE [LARGE SCALE GENOMIC DNA]</scope>
    <source>
        <strain evidence="1 2">CBS 122670</strain>
    </source>
</reference>
<dbReference type="EMBL" id="JBBPDW010000010">
    <property type="protein sequence ID" value="KAK7548729.1"/>
    <property type="molecule type" value="Genomic_DNA"/>
</dbReference>
<gene>
    <name evidence="1" type="ORF">IWX46DRAFT_639688</name>
</gene>
<protein>
    <submittedName>
        <fullName evidence="1">Cytochrome P450</fullName>
    </submittedName>
</protein>